<feature type="region of interest" description="Disordered" evidence="1">
    <location>
        <begin position="1"/>
        <end position="58"/>
    </location>
</feature>
<feature type="compositionally biased region" description="Polar residues" evidence="1">
    <location>
        <begin position="396"/>
        <end position="408"/>
    </location>
</feature>
<feature type="domain" description="PH" evidence="2">
    <location>
        <begin position="141"/>
        <end position="255"/>
    </location>
</feature>
<feature type="compositionally biased region" description="Low complexity" evidence="1">
    <location>
        <begin position="23"/>
        <end position="36"/>
    </location>
</feature>
<dbReference type="InterPro" id="IPR041681">
    <property type="entry name" value="PH_9"/>
</dbReference>
<dbReference type="SUPFAM" id="SSF50729">
    <property type="entry name" value="PH domain-like"/>
    <property type="match status" value="1"/>
</dbReference>
<evidence type="ECO:0000259" key="2">
    <source>
        <dbReference type="PROSITE" id="PS50003"/>
    </source>
</evidence>
<dbReference type="InterPro" id="IPR011993">
    <property type="entry name" value="PH-like_dom_sf"/>
</dbReference>
<accession>A0AAV9V8B7</accession>
<feature type="compositionally biased region" description="Basic and acidic residues" evidence="1">
    <location>
        <begin position="41"/>
        <end position="57"/>
    </location>
</feature>
<dbReference type="Gene3D" id="2.30.29.30">
    <property type="entry name" value="Pleckstrin-homology domain (PH domain)/Phosphotyrosine-binding domain (PTB)"/>
    <property type="match status" value="1"/>
</dbReference>
<dbReference type="PANTHER" id="PTHR37283">
    <property type="entry name" value="PH DOMAIN-CONTAINING PROTEIN YHR131C"/>
    <property type="match status" value="1"/>
</dbReference>
<keyword evidence="4" id="KW-1185">Reference proteome</keyword>
<dbReference type="PROSITE" id="PS50003">
    <property type="entry name" value="PH_DOMAIN"/>
    <property type="match status" value="1"/>
</dbReference>
<reference evidence="3 4" key="1">
    <citation type="submission" date="2019-10" db="EMBL/GenBank/DDBJ databases">
        <authorList>
            <person name="Palmer J.M."/>
        </authorList>
    </citation>
    <scope>NUCLEOTIDE SEQUENCE [LARGE SCALE GENOMIC DNA]</scope>
    <source>
        <strain evidence="3 4">TWF696</strain>
    </source>
</reference>
<dbReference type="SMART" id="SM00233">
    <property type="entry name" value="PH"/>
    <property type="match status" value="1"/>
</dbReference>
<dbReference type="PANTHER" id="PTHR37283:SF1">
    <property type="entry name" value="PH DOMAIN-CONTAINING PROTEIN YHR131C"/>
    <property type="match status" value="1"/>
</dbReference>
<evidence type="ECO:0000313" key="4">
    <source>
        <dbReference type="Proteomes" id="UP001375240"/>
    </source>
</evidence>
<name>A0AAV9V8B7_9PEZI</name>
<organism evidence="3 4">
    <name type="scientific">Orbilia brochopaga</name>
    <dbReference type="NCBI Taxonomy" id="3140254"/>
    <lineage>
        <taxon>Eukaryota</taxon>
        <taxon>Fungi</taxon>
        <taxon>Dikarya</taxon>
        <taxon>Ascomycota</taxon>
        <taxon>Pezizomycotina</taxon>
        <taxon>Orbiliomycetes</taxon>
        <taxon>Orbiliales</taxon>
        <taxon>Orbiliaceae</taxon>
        <taxon>Orbilia</taxon>
    </lineage>
</organism>
<evidence type="ECO:0000313" key="3">
    <source>
        <dbReference type="EMBL" id="KAK6355240.1"/>
    </source>
</evidence>
<dbReference type="Pfam" id="PF15410">
    <property type="entry name" value="PH_9"/>
    <property type="match status" value="1"/>
</dbReference>
<dbReference type="InterPro" id="IPR001849">
    <property type="entry name" value="PH_domain"/>
</dbReference>
<feature type="region of interest" description="Disordered" evidence="1">
    <location>
        <begin position="267"/>
        <end position="334"/>
    </location>
</feature>
<dbReference type="Proteomes" id="UP001375240">
    <property type="component" value="Unassembled WGS sequence"/>
</dbReference>
<gene>
    <name evidence="3" type="ORF">TWF696_004354</name>
</gene>
<feature type="compositionally biased region" description="Polar residues" evidence="1">
    <location>
        <begin position="283"/>
        <end position="297"/>
    </location>
</feature>
<dbReference type="EMBL" id="JAVHNQ010000002">
    <property type="protein sequence ID" value="KAK6355240.1"/>
    <property type="molecule type" value="Genomic_DNA"/>
</dbReference>
<comment type="caution">
    <text evidence="3">The sequence shown here is derived from an EMBL/GenBank/DDBJ whole genome shotgun (WGS) entry which is preliminary data.</text>
</comment>
<dbReference type="AlphaFoldDB" id="A0AAV9V8B7"/>
<protein>
    <recommendedName>
        <fullName evidence="2">PH domain-containing protein</fullName>
    </recommendedName>
</protein>
<feature type="region of interest" description="Disordered" evidence="1">
    <location>
        <begin position="389"/>
        <end position="409"/>
    </location>
</feature>
<proteinExistence type="predicted"/>
<sequence length="510" mass="57685">MHLSHHPLHPPIDNHTTNMPLFSSSSTSVNEIVSGSGTNYSRKEVRPAQNKGKDPARMRQLRRSITDYSYQVPPPSPGYLSSFPNSSLSQLDDSLPPPSYIQLDGSRISSRVKVTPRPEEGRESLPSYKCSLRKEALFDRKIEMESPFERSGDRKWNRVYCILNNTVLTVHKIKKHPTIARPDPLEEDPDDATGFMPGQLIKSFTLQHAEVGAASDYKKRSYVIRIRAETQQFLLACKTVEVFFSWLEGLSSGINMSLPLEERDLPKYQTIPRRRRRRRNHDGPSTSSANAVQQQQEIIRRHFPQLLVDDDGNDIDSTLDPNDRPGTSGGLELVDENNLSDLEDDDLPPSGAMTPVSHMSRAADSITDLSNLRISEDRGRSHYLEVIDHDGRGHSRPSTSATHDTQNPYAHRGHLAGFARNTSAHMHEQETHKWRGGTTVSREQNLRFTKRCMNVLNANTPRQTNLVIEKGIRYEIVPGQYKLVPDPKITLPSYQNHKPHIYAQAALIDM</sequence>
<evidence type="ECO:0000256" key="1">
    <source>
        <dbReference type="SAM" id="MobiDB-lite"/>
    </source>
</evidence>